<dbReference type="PANTHER" id="PTHR38123:SF1">
    <property type="entry name" value="HYDROPHOBIC SURFACE BINDING PROTEIN"/>
    <property type="match status" value="1"/>
</dbReference>
<keyword evidence="1" id="KW-0732">Signal</keyword>
<sequence length="172" mass="17494">MVNVAAIALFATAVFGTARRDVAETLENLQAIDTATNELTSTITAWDGSTVGAIGIASSANALGDQIDAANDDASDEEVASSADSATVISYITETGEPDIATSLNALVSREADFESAGVASVVLSTLESLKNKTDTYGATLYSITSTDQQAAAQAAIDQLDADFAAAITAFS</sequence>
<evidence type="ECO:0000256" key="1">
    <source>
        <dbReference type="SAM" id="SignalP"/>
    </source>
</evidence>
<feature type="chain" id="PRO_5047168279" evidence="1">
    <location>
        <begin position="19"/>
        <end position="172"/>
    </location>
</feature>
<dbReference type="Gene3D" id="1.20.1280.140">
    <property type="match status" value="1"/>
</dbReference>
<dbReference type="PANTHER" id="PTHR38123">
    <property type="entry name" value="CELL WALL SERINE-THREONINE-RICH GALACTOMANNOPROTEIN MP1 (AFU_ORTHOLOGUE AFUA_4G03240)"/>
    <property type="match status" value="1"/>
</dbReference>
<dbReference type="Proteomes" id="UP001408356">
    <property type="component" value="Unassembled WGS sequence"/>
</dbReference>
<dbReference type="Pfam" id="PF12296">
    <property type="entry name" value="HsbA"/>
    <property type="match status" value="1"/>
</dbReference>
<protein>
    <submittedName>
        <fullName evidence="2">Hydrophobic surface binding protein A</fullName>
    </submittedName>
</protein>
<feature type="signal peptide" evidence="1">
    <location>
        <begin position="1"/>
        <end position="18"/>
    </location>
</feature>
<evidence type="ECO:0000313" key="3">
    <source>
        <dbReference type="Proteomes" id="UP001408356"/>
    </source>
</evidence>
<comment type="caution">
    <text evidence="2">The sequence shown here is derived from an EMBL/GenBank/DDBJ whole genome shotgun (WGS) entry which is preliminary data.</text>
</comment>
<organism evidence="2 3">
    <name type="scientific">Seiridium unicorne</name>
    <dbReference type="NCBI Taxonomy" id="138068"/>
    <lineage>
        <taxon>Eukaryota</taxon>
        <taxon>Fungi</taxon>
        <taxon>Dikarya</taxon>
        <taxon>Ascomycota</taxon>
        <taxon>Pezizomycotina</taxon>
        <taxon>Sordariomycetes</taxon>
        <taxon>Xylariomycetidae</taxon>
        <taxon>Amphisphaeriales</taxon>
        <taxon>Sporocadaceae</taxon>
        <taxon>Seiridium</taxon>
    </lineage>
</organism>
<evidence type="ECO:0000313" key="2">
    <source>
        <dbReference type="EMBL" id="KAK9415322.1"/>
    </source>
</evidence>
<name>A0ABR2UL25_9PEZI</name>
<reference evidence="2 3" key="1">
    <citation type="journal article" date="2024" name="J. Plant Pathol.">
        <title>Sequence and assembly of the genome of Seiridium unicorne, isolate CBS 538.82, causal agent of cypress canker disease.</title>
        <authorList>
            <person name="Scali E."/>
            <person name="Rocca G.D."/>
            <person name="Danti R."/>
            <person name="Garbelotto M."/>
            <person name="Barberini S."/>
            <person name="Baroncelli R."/>
            <person name="Emiliani G."/>
        </authorList>
    </citation>
    <scope>NUCLEOTIDE SEQUENCE [LARGE SCALE GENOMIC DNA]</scope>
    <source>
        <strain evidence="2 3">BM-138-508</strain>
    </source>
</reference>
<dbReference type="EMBL" id="JARVKF010000418">
    <property type="protein sequence ID" value="KAK9415322.1"/>
    <property type="molecule type" value="Genomic_DNA"/>
</dbReference>
<accession>A0ABR2UL25</accession>
<keyword evidence="3" id="KW-1185">Reference proteome</keyword>
<proteinExistence type="predicted"/>
<dbReference type="InterPro" id="IPR021054">
    <property type="entry name" value="Cell_wall_mannoprotein_1"/>
</dbReference>
<gene>
    <name evidence="2" type="ORF">SUNI508_02170</name>
</gene>